<evidence type="ECO:0000313" key="2">
    <source>
        <dbReference type="Proteomes" id="UP000261811"/>
    </source>
</evidence>
<dbReference type="Proteomes" id="UP000261811">
    <property type="component" value="Unassembled WGS sequence"/>
</dbReference>
<gene>
    <name evidence="1" type="ORF">DZF91_21060</name>
</gene>
<accession>A0A372JK34</accession>
<proteinExistence type="predicted"/>
<reference evidence="1 2" key="1">
    <citation type="submission" date="2018-08" db="EMBL/GenBank/DDBJ databases">
        <title>Actinomadura jelena sp. nov., a novel Actinomycete isolated from soil in Chad.</title>
        <authorList>
            <person name="Shi L."/>
        </authorList>
    </citation>
    <scope>NUCLEOTIDE SEQUENCE [LARGE SCALE GENOMIC DNA]</scope>
    <source>
        <strain evidence="1 2">NEAU-G17</strain>
    </source>
</reference>
<name>A0A372JK34_9ACTN</name>
<keyword evidence="2" id="KW-1185">Reference proteome</keyword>
<comment type="caution">
    <text evidence="1">The sequence shown here is derived from an EMBL/GenBank/DDBJ whole genome shotgun (WGS) entry which is preliminary data.</text>
</comment>
<dbReference type="EMBL" id="QURH01000329">
    <property type="protein sequence ID" value="RFU39678.1"/>
    <property type="molecule type" value="Genomic_DNA"/>
</dbReference>
<sequence>MPFPRRFTTSREEPVRKRIIYGLAVAALPVTGMTAHVPPWSRPPRPETRAIGVRDPAAETRVAARRSQIGRLVRVMAWRGTLPRHSAAPFTLGDLPQRLSDLTSRMARAVRGMRLTQPTAERLLLAHHVAWRSNGRCSDRANPSCTSFEGLLHGSLDDLFAFARLSGCPLTISGGTEQGHARGRLSHGTGHKIDVMPNACLDAFIPRSFRHVGLRGDNAELYRSAAGDVFAREASHWDILIP</sequence>
<protein>
    <submittedName>
        <fullName evidence="1">Uncharacterized protein</fullName>
    </submittedName>
</protein>
<organism evidence="1 2">
    <name type="scientific">Actinomadura logoneensis</name>
    <dbReference type="NCBI Taxonomy" id="2293572"/>
    <lineage>
        <taxon>Bacteria</taxon>
        <taxon>Bacillati</taxon>
        <taxon>Actinomycetota</taxon>
        <taxon>Actinomycetes</taxon>
        <taxon>Streptosporangiales</taxon>
        <taxon>Thermomonosporaceae</taxon>
        <taxon>Actinomadura</taxon>
    </lineage>
</organism>
<dbReference type="AlphaFoldDB" id="A0A372JK34"/>
<evidence type="ECO:0000313" key="1">
    <source>
        <dbReference type="EMBL" id="RFU39678.1"/>
    </source>
</evidence>